<dbReference type="EMBL" id="SGJB01000019">
    <property type="protein sequence ID" value="TQQ83958.1"/>
    <property type="molecule type" value="Genomic_DNA"/>
</dbReference>
<dbReference type="GO" id="GO:0000287">
    <property type="term" value="F:magnesium ion binding"/>
    <property type="evidence" value="ECO:0007669"/>
    <property type="project" value="TreeGrafter"/>
</dbReference>
<evidence type="ECO:0000313" key="2">
    <source>
        <dbReference type="Proteomes" id="UP000317863"/>
    </source>
</evidence>
<protein>
    <submittedName>
        <fullName evidence="1">HAD family phosphatase</fullName>
    </submittedName>
</protein>
<accession>A0A544QTD6</accession>
<sequence length="261" mass="30038">MIKLIVTDLDGTILDGEGKLSEEFELVFDELEKRDIMFMAASGRQYPNLKELFRAPGEKMDFIAENGTFAIHKGKELFTKPIDMDSVCEIIDYTRPIERKEIVLNTKYCAYIENPEFVPIMQIYNTSIKVVDDLKKVKEDVLKVSIYDYGIIGEHCSDYFEKFADRMQVCTSGDHWMDLARKGTNKGDALEEVKRLYNLKDDEVMIFGDQMNDLEMMKCGYYNYAMENAIDEVKEAARFTAGKNTENGVLEKIKEVIGIEV</sequence>
<dbReference type="SFLD" id="SFLDS00003">
    <property type="entry name" value="Haloacid_Dehalogenase"/>
    <property type="match status" value="1"/>
</dbReference>
<keyword evidence="2" id="KW-1185">Reference proteome</keyword>
<evidence type="ECO:0000313" key="1">
    <source>
        <dbReference type="EMBL" id="TQQ83958.1"/>
    </source>
</evidence>
<dbReference type="PANTHER" id="PTHR10000:SF8">
    <property type="entry name" value="HAD SUPERFAMILY HYDROLASE-LIKE, TYPE 3"/>
    <property type="match status" value="1"/>
</dbReference>
<dbReference type="Gene3D" id="3.30.1240.10">
    <property type="match status" value="1"/>
</dbReference>
<dbReference type="NCBIfam" id="TIGR01484">
    <property type="entry name" value="HAD-SF-IIB"/>
    <property type="match status" value="1"/>
</dbReference>
<dbReference type="InterPro" id="IPR000150">
    <property type="entry name" value="Cof"/>
</dbReference>
<dbReference type="SUPFAM" id="SSF56784">
    <property type="entry name" value="HAD-like"/>
    <property type="match status" value="1"/>
</dbReference>
<dbReference type="RefSeq" id="WP_142536625.1">
    <property type="nucleotide sequence ID" value="NZ_SGJB01000019.1"/>
</dbReference>
<dbReference type="GO" id="GO:0005829">
    <property type="term" value="C:cytosol"/>
    <property type="evidence" value="ECO:0007669"/>
    <property type="project" value="TreeGrafter"/>
</dbReference>
<dbReference type="Pfam" id="PF08282">
    <property type="entry name" value="Hydrolase_3"/>
    <property type="match status" value="1"/>
</dbReference>
<comment type="caution">
    <text evidence="1">The sequence shown here is derived from an EMBL/GenBank/DDBJ whole genome shotgun (WGS) entry which is preliminary data.</text>
</comment>
<reference evidence="1 2" key="1">
    <citation type="submission" date="2019-02" db="EMBL/GenBank/DDBJ databases">
        <title>Peptostreptococcaceae bacterium ZHW00191 nov., a new bacterium isolated from the human gut.</title>
        <authorList>
            <person name="Zhou H.-W."/>
            <person name="Chen X.-J."/>
        </authorList>
    </citation>
    <scope>NUCLEOTIDE SEQUENCE [LARGE SCALE GENOMIC DNA]</scope>
    <source>
        <strain evidence="1 2">ZHW00191</strain>
    </source>
</reference>
<dbReference type="NCBIfam" id="TIGR00099">
    <property type="entry name" value="Cof-subfamily"/>
    <property type="match status" value="1"/>
</dbReference>
<dbReference type="Proteomes" id="UP000317863">
    <property type="component" value="Unassembled WGS sequence"/>
</dbReference>
<dbReference type="PANTHER" id="PTHR10000">
    <property type="entry name" value="PHOSPHOSERINE PHOSPHATASE"/>
    <property type="match status" value="1"/>
</dbReference>
<dbReference type="InterPro" id="IPR036412">
    <property type="entry name" value="HAD-like_sf"/>
</dbReference>
<gene>
    <name evidence="1" type="ORF">EXD82_09225</name>
</gene>
<dbReference type="InterPro" id="IPR023214">
    <property type="entry name" value="HAD_sf"/>
</dbReference>
<dbReference type="CDD" id="cd07518">
    <property type="entry name" value="HAD_YbiV-Like"/>
    <property type="match status" value="1"/>
</dbReference>
<dbReference type="SFLD" id="SFLDG01140">
    <property type="entry name" value="C2.B:_Phosphomannomutase_and_P"/>
    <property type="match status" value="1"/>
</dbReference>
<dbReference type="AlphaFoldDB" id="A0A544QTD6"/>
<dbReference type="OrthoDB" id="9781413at2"/>
<name>A0A544QTD6_9FIRM</name>
<dbReference type="Gene3D" id="3.40.50.1000">
    <property type="entry name" value="HAD superfamily/HAD-like"/>
    <property type="match status" value="1"/>
</dbReference>
<dbReference type="InterPro" id="IPR006379">
    <property type="entry name" value="HAD-SF_hydro_IIB"/>
</dbReference>
<dbReference type="GO" id="GO:0016791">
    <property type="term" value="F:phosphatase activity"/>
    <property type="evidence" value="ECO:0007669"/>
    <property type="project" value="TreeGrafter"/>
</dbReference>
<proteinExistence type="predicted"/>
<organism evidence="1 2">
    <name type="scientific">Peptacetobacter hominis</name>
    <dbReference type="NCBI Taxonomy" id="2743610"/>
    <lineage>
        <taxon>Bacteria</taxon>
        <taxon>Bacillati</taxon>
        <taxon>Bacillota</taxon>
        <taxon>Clostridia</taxon>
        <taxon>Peptostreptococcales</taxon>
        <taxon>Peptostreptococcaceae</taxon>
        <taxon>Peptacetobacter</taxon>
    </lineage>
</organism>